<organism evidence="2 3">
    <name type="scientific">Gnomoniopsis smithogilvyi</name>
    <dbReference type="NCBI Taxonomy" id="1191159"/>
    <lineage>
        <taxon>Eukaryota</taxon>
        <taxon>Fungi</taxon>
        <taxon>Dikarya</taxon>
        <taxon>Ascomycota</taxon>
        <taxon>Pezizomycotina</taxon>
        <taxon>Sordariomycetes</taxon>
        <taxon>Sordariomycetidae</taxon>
        <taxon>Diaporthales</taxon>
        <taxon>Gnomoniaceae</taxon>
        <taxon>Gnomoniopsis</taxon>
    </lineage>
</organism>
<protein>
    <recommendedName>
        <fullName evidence="1">Calcineurin-like phosphoesterase domain-containing protein</fullName>
    </recommendedName>
</protein>
<comment type="caution">
    <text evidence="2">The sequence shown here is derived from an EMBL/GenBank/DDBJ whole genome shotgun (WGS) entry which is preliminary data.</text>
</comment>
<dbReference type="PANTHER" id="PTHR37844">
    <property type="entry name" value="SER/THR PROTEIN PHOSPHATASE SUPERFAMILY (AFU_ORTHOLOGUE AFUA_1G14840)"/>
    <property type="match status" value="1"/>
</dbReference>
<dbReference type="InterPro" id="IPR004843">
    <property type="entry name" value="Calcineurin-like_PHP"/>
</dbReference>
<dbReference type="Proteomes" id="UP001140453">
    <property type="component" value="Unassembled WGS sequence"/>
</dbReference>
<reference evidence="2" key="1">
    <citation type="submission" date="2022-10" db="EMBL/GenBank/DDBJ databases">
        <title>Tapping the CABI collections for fungal endophytes: first genome assemblies for Collariella, Neodidymelliopsis, Ascochyta clinopodiicola, Didymella pomorum, Didymosphaeria variabile, Neocosmospora piperis and Neocucurbitaria cava.</title>
        <authorList>
            <person name="Hill R."/>
        </authorList>
    </citation>
    <scope>NUCLEOTIDE SEQUENCE</scope>
    <source>
        <strain evidence="2">IMI 355082</strain>
    </source>
</reference>
<dbReference type="AlphaFoldDB" id="A0A9W8Z041"/>
<accession>A0A9W8Z041</accession>
<name>A0A9W8Z041_9PEZI</name>
<evidence type="ECO:0000313" key="3">
    <source>
        <dbReference type="Proteomes" id="UP001140453"/>
    </source>
</evidence>
<gene>
    <name evidence="2" type="ORF">N0V93_003902</name>
</gene>
<feature type="domain" description="Calcineurin-like phosphoesterase" evidence="1">
    <location>
        <begin position="6"/>
        <end position="229"/>
    </location>
</feature>
<evidence type="ECO:0000259" key="1">
    <source>
        <dbReference type="Pfam" id="PF00149"/>
    </source>
</evidence>
<dbReference type="Pfam" id="PF00149">
    <property type="entry name" value="Metallophos"/>
    <property type="match status" value="1"/>
</dbReference>
<proteinExistence type="predicted"/>
<dbReference type="OrthoDB" id="550558at2759"/>
<dbReference type="InterPro" id="IPR029052">
    <property type="entry name" value="Metallo-depent_PP-like"/>
</dbReference>
<sequence length="269" mass="30375">MASIQILSDLHLEISRSYEFFEIEPKAPILALLGDIGTIEKHKDECLAFLTRQLRQFTTVLFVPGNHEAYHSNWPATIAILQAFEGEVRSDPSLGNFVLLDRKTYLVPNIDVAILGCSLFSLVPPERQMEVYQGLNDFYLTGEWDVDAHNEAHQRDLAWLNAQVIELEQRIDVEKVIILTHWSPSQDPRAIDSRHTGSSISSAFSTDLSGEPCFTSNKVKAWAFGHTHYNCDFHATTQQRRTPLRILTNQRGYAFAQANGFDGGKTVDL</sequence>
<evidence type="ECO:0000313" key="2">
    <source>
        <dbReference type="EMBL" id="KAJ4394683.1"/>
    </source>
</evidence>
<keyword evidence="3" id="KW-1185">Reference proteome</keyword>
<dbReference type="GO" id="GO:0016787">
    <property type="term" value="F:hydrolase activity"/>
    <property type="evidence" value="ECO:0007669"/>
    <property type="project" value="InterPro"/>
</dbReference>
<dbReference type="PANTHER" id="PTHR37844:SF2">
    <property type="entry name" value="SER_THR PROTEIN PHOSPHATASE SUPERFAMILY (AFU_ORTHOLOGUE AFUA_1G14840)"/>
    <property type="match status" value="1"/>
</dbReference>
<dbReference type="EMBL" id="JAPEVB010000002">
    <property type="protein sequence ID" value="KAJ4394683.1"/>
    <property type="molecule type" value="Genomic_DNA"/>
</dbReference>
<dbReference type="SUPFAM" id="SSF56300">
    <property type="entry name" value="Metallo-dependent phosphatases"/>
    <property type="match status" value="1"/>
</dbReference>
<dbReference type="Gene3D" id="3.60.21.10">
    <property type="match status" value="1"/>
</dbReference>